<evidence type="ECO:0000256" key="1">
    <source>
        <dbReference type="ARBA" id="ARBA00004651"/>
    </source>
</evidence>
<evidence type="ECO:0000256" key="9">
    <source>
        <dbReference type="SAM" id="Phobius"/>
    </source>
</evidence>
<keyword evidence="3" id="KW-0813">Transport</keyword>
<gene>
    <name evidence="10" type="primary">N499_0128</name>
    <name evidence="10" type="ORF">TNCT_442141</name>
</gene>
<dbReference type="PANTHER" id="PTHR32024:SF2">
    <property type="entry name" value="TRK SYSTEM POTASSIUM UPTAKE PROTEIN TRKG-RELATED"/>
    <property type="match status" value="1"/>
</dbReference>
<dbReference type="GO" id="GO:0030001">
    <property type="term" value="P:metal ion transport"/>
    <property type="evidence" value="ECO:0007669"/>
    <property type="project" value="UniProtKB-ARBA"/>
</dbReference>
<evidence type="ECO:0000256" key="7">
    <source>
        <dbReference type="ARBA" id="ARBA00023065"/>
    </source>
</evidence>
<evidence type="ECO:0000313" key="11">
    <source>
        <dbReference type="Proteomes" id="UP000887116"/>
    </source>
</evidence>
<comment type="similarity">
    <text evidence="2">Belongs to the TrkH potassium transport family.</text>
</comment>
<feature type="transmembrane region" description="Helical" evidence="9">
    <location>
        <begin position="47"/>
        <end position="68"/>
    </location>
</feature>
<proteinExistence type="inferred from homology"/>
<evidence type="ECO:0000256" key="2">
    <source>
        <dbReference type="ARBA" id="ARBA00009137"/>
    </source>
</evidence>
<dbReference type="InterPro" id="IPR003445">
    <property type="entry name" value="Cat_transpt"/>
</dbReference>
<dbReference type="AlphaFoldDB" id="A0A8X6L6Y2"/>
<dbReference type="Pfam" id="PF02386">
    <property type="entry name" value="TrkH"/>
    <property type="match status" value="1"/>
</dbReference>
<sequence>MLIPAITNKYLSYEWKNFLAGFIITCTSGAIFILLGKLSRLYGMPAIFAITSCTWIALSLFAAIPFYFDNLSYVDALFETISGITTTGATIFNDIEKQSPGILLWRAMLHGMGVLV</sequence>
<dbReference type="Proteomes" id="UP000887116">
    <property type="component" value="Unassembled WGS sequence"/>
</dbReference>
<evidence type="ECO:0000256" key="6">
    <source>
        <dbReference type="ARBA" id="ARBA00022989"/>
    </source>
</evidence>
<organism evidence="10 11">
    <name type="scientific">Trichonephila clavata</name>
    <name type="common">Joro spider</name>
    <name type="synonym">Nephila clavata</name>
    <dbReference type="NCBI Taxonomy" id="2740835"/>
    <lineage>
        <taxon>Eukaryota</taxon>
        <taxon>Metazoa</taxon>
        <taxon>Ecdysozoa</taxon>
        <taxon>Arthropoda</taxon>
        <taxon>Chelicerata</taxon>
        <taxon>Arachnida</taxon>
        <taxon>Araneae</taxon>
        <taxon>Araneomorphae</taxon>
        <taxon>Entelegynae</taxon>
        <taxon>Araneoidea</taxon>
        <taxon>Nephilidae</taxon>
        <taxon>Trichonephila</taxon>
    </lineage>
</organism>
<dbReference type="GO" id="GO:0005886">
    <property type="term" value="C:plasma membrane"/>
    <property type="evidence" value="ECO:0007669"/>
    <property type="project" value="UniProtKB-SubCell"/>
</dbReference>
<comment type="caution">
    <text evidence="10">The sequence shown here is derived from an EMBL/GenBank/DDBJ whole genome shotgun (WGS) entry which is preliminary data.</text>
</comment>
<reference evidence="10" key="1">
    <citation type="submission" date="2020-07" db="EMBL/GenBank/DDBJ databases">
        <title>Multicomponent nature underlies the extraordinary mechanical properties of spider dragline silk.</title>
        <authorList>
            <person name="Kono N."/>
            <person name="Nakamura H."/>
            <person name="Mori M."/>
            <person name="Yoshida Y."/>
            <person name="Ohtoshi R."/>
            <person name="Malay A.D."/>
            <person name="Moran D.A.P."/>
            <person name="Tomita M."/>
            <person name="Numata K."/>
            <person name="Arakawa K."/>
        </authorList>
    </citation>
    <scope>NUCLEOTIDE SEQUENCE</scope>
</reference>
<dbReference type="GO" id="GO:0008324">
    <property type="term" value="F:monoatomic cation transmembrane transporter activity"/>
    <property type="evidence" value="ECO:0007669"/>
    <property type="project" value="InterPro"/>
</dbReference>
<accession>A0A8X6L6Y2</accession>
<dbReference type="EMBL" id="BMAO01005062">
    <property type="protein sequence ID" value="GFQ98764.1"/>
    <property type="molecule type" value="Genomic_DNA"/>
</dbReference>
<name>A0A8X6L6Y2_TRICU</name>
<evidence type="ECO:0000256" key="4">
    <source>
        <dbReference type="ARBA" id="ARBA00022475"/>
    </source>
</evidence>
<evidence type="ECO:0000313" key="10">
    <source>
        <dbReference type="EMBL" id="GFQ98764.1"/>
    </source>
</evidence>
<evidence type="ECO:0000256" key="8">
    <source>
        <dbReference type="ARBA" id="ARBA00023136"/>
    </source>
</evidence>
<keyword evidence="7" id="KW-0406">Ion transport</keyword>
<evidence type="ECO:0000256" key="5">
    <source>
        <dbReference type="ARBA" id="ARBA00022692"/>
    </source>
</evidence>
<keyword evidence="11" id="KW-1185">Reference proteome</keyword>
<keyword evidence="5 9" id="KW-0812">Transmembrane</keyword>
<dbReference type="OrthoDB" id="10059256at2759"/>
<keyword evidence="4" id="KW-1003">Cell membrane</keyword>
<protein>
    <submittedName>
        <fullName evidence="10">Cation transport family protein</fullName>
    </submittedName>
</protein>
<keyword evidence="6 9" id="KW-1133">Transmembrane helix</keyword>
<keyword evidence="8 9" id="KW-0472">Membrane</keyword>
<comment type="subcellular location">
    <subcellularLocation>
        <location evidence="1">Cell membrane</location>
        <topology evidence="1">Multi-pass membrane protein</topology>
    </subcellularLocation>
</comment>
<evidence type="ECO:0000256" key="3">
    <source>
        <dbReference type="ARBA" id="ARBA00022448"/>
    </source>
</evidence>
<feature type="transmembrane region" description="Helical" evidence="9">
    <location>
        <begin position="18"/>
        <end position="35"/>
    </location>
</feature>
<dbReference type="PANTHER" id="PTHR32024">
    <property type="entry name" value="TRK SYSTEM POTASSIUM UPTAKE PROTEIN TRKG-RELATED"/>
    <property type="match status" value="1"/>
</dbReference>